<keyword evidence="2" id="KW-1185">Reference proteome</keyword>
<dbReference type="Proteomes" id="UP000297635">
    <property type="component" value="Unassembled WGS sequence"/>
</dbReference>
<dbReference type="GeneID" id="82148966"/>
<sequence length="158" mass="18004">MTILLGRRVRRWWRGKGHGVHSPFAFRFIRCVLRENGAYYASSELARMDNSEWLGVLFRLVCEFEPDEVISTGLTAGERCAVEMADSRTVIVSSGERDRIVMKCRGLSVTVVRDVLSSRAHWEDMKSGMRCGMTFTNGRVGIVVPRADLPRQDFEINF</sequence>
<name>A0A4Z0V847_9BACT</name>
<accession>A0A4Z0V847</accession>
<evidence type="ECO:0000313" key="2">
    <source>
        <dbReference type="Proteomes" id="UP000297635"/>
    </source>
</evidence>
<organism evidence="1 2">
    <name type="scientific">Duncaniella freteri</name>
    <dbReference type="NCBI Taxonomy" id="2530391"/>
    <lineage>
        <taxon>Bacteria</taxon>
        <taxon>Pseudomonadati</taxon>
        <taxon>Bacteroidota</taxon>
        <taxon>Bacteroidia</taxon>
        <taxon>Bacteroidales</taxon>
        <taxon>Muribaculaceae</taxon>
        <taxon>Duncaniella</taxon>
    </lineage>
</organism>
<reference evidence="1 2" key="1">
    <citation type="submission" date="2019-02" db="EMBL/GenBank/DDBJ databases">
        <title>Isolation and identification of novel species under the genus Muribaculum.</title>
        <authorList>
            <person name="Miyake S."/>
            <person name="Ding Y."/>
            <person name="Low A."/>
            <person name="Soh M."/>
            <person name="Seedorf H."/>
        </authorList>
    </citation>
    <scope>NUCLEOTIDE SEQUENCE [LARGE SCALE GENOMIC DNA]</scope>
    <source>
        <strain evidence="1 2">TLL-A3</strain>
    </source>
</reference>
<dbReference type="RefSeq" id="WP_135470854.1">
    <property type="nucleotide sequence ID" value="NZ_CASJDB010000002.1"/>
</dbReference>
<dbReference type="EMBL" id="SJSA01000001">
    <property type="protein sequence ID" value="TGG39925.1"/>
    <property type="molecule type" value="Genomic_DNA"/>
</dbReference>
<evidence type="ECO:0000313" key="1">
    <source>
        <dbReference type="EMBL" id="TGG39925.1"/>
    </source>
</evidence>
<gene>
    <name evidence="1" type="ORF">EZ315_04115</name>
</gene>
<protein>
    <submittedName>
        <fullName evidence="1">Uncharacterized protein</fullName>
    </submittedName>
</protein>
<comment type="caution">
    <text evidence="1">The sequence shown here is derived from an EMBL/GenBank/DDBJ whole genome shotgun (WGS) entry which is preliminary data.</text>
</comment>
<proteinExistence type="predicted"/>
<dbReference type="AlphaFoldDB" id="A0A4Z0V847"/>